<evidence type="ECO:0000313" key="2">
    <source>
        <dbReference type="EMBL" id="KAF2843552.1"/>
    </source>
</evidence>
<name>A0A9P4VVZ2_9PEZI</name>
<dbReference type="InterPro" id="IPR003959">
    <property type="entry name" value="ATPase_AAA_core"/>
</dbReference>
<dbReference type="PANTHER" id="PTHR46411">
    <property type="entry name" value="FAMILY ATPASE, PUTATIVE-RELATED"/>
    <property type="match status" value="1"/>
</dbReference>
<dbReference type="Proteomes" id="UP000799429">
    <property type="component" value="Unassembled WGS sequence"/>
</dbReference>
<dbReference type="Pfam" id="PF00004">
    <property type="entry name" value="AAA"/>
    <property type="match status" value="1"/>
</dbReference>
<dbReference type="SUPFAM" id="SSF52540">
    <property type="entry name" value="P-loop containing nucleoside triphosphate hydrolases"/>
    <property type="match status" value="1"/>
</dbReference>
<accession>A0A9P4VVZ2</accession>
<feature type="domain" description="ATPase AAA-type core" evidence="1">
    <location>
        <begin position="10"/>
        <end position="96"/>
    </location>
</feature>
<dbReference type="GO" id="GO:0016887">
    <property type="term" value="F:ATP hydrolysis activity"/>
    <property type="evidence" value="ECO:0007669"/>
    <property type="project" value="InterPro"/>
</dbReference>
<evidence type="ECO:0000313" key="3">
    <source>
        <dbReference type="Proteomes" id="UP000799429"/>
    </source>
</evidence>
<gene>
    <name evidence="2" type="ORF">M501DRAFT_994514</name>
</gene>
<dbReference type="Gene3D" id="3.40.50.300">
    <property type="entry name" value="P-loop containing nucleotide triphosphate hydrolases"/>
    <property type="match status" value="1"/>
</dbReference>
<comment type="caution">
    <text evidence="2">The sequence shown here is derived from an EMBL/GenBank/DDBJ whole genome shotgun (WGS) entry which is preliminary data.</text>
</comment>
<sequence>MKPSFLTLKISAGESSTKARVVEGQLSDIFQIATHRDAVLLLDEADVYPERRPSRDLRRNSLVTMFLYKLKYLDGIMFLVTNRVSEFDDGILSRIHLMLGYDELGSDARKRIQGHFISRSRTFCAAPDVHDEELERLVSSRLNGRAGRAS</sequence>
<dbReference type="EMBL" id="MU006089">
    <property type="protein sequence ID" value="KAF2843552.1"/>
    <property type="molecule type" value="Genomic_DNA"/>
</dbReference>
<dbReference type="PANTHER" id="PTHR46411:SF3">
    <property type="entry name" value="AAA+ ATPASE DOMAIN-CONTAINING PROTEIN"/>
    <property type="match status" value="1"/>
</dbReference>
<organism evidence="2 3">
    <name type="scientific">Patellaria atrata CBS 101060</name>
    <dbReference type="NCBI Taxonomy" id="1346257"/>
    <lineage>
        <taxon>Eukaryota</taxon>
        <taxon>Fungi</taxon>
        <taxon>Dikarya</taxon>
        <taxon>Ascomycota</taxon>
        <taxon>Pezizomycotina</taxon>
        <taxon>Dothideomycetes</taxon>
        <taxon>Dothideomycetes incertae sedis</taxon>
        <taxon>Patellariales</taxon>
        <taxon>Patellariaceae</taxon>
        <taxon>Patellaria</taxon>
    </lineage>
</organism>
<dbReference type="AlphaFoldDB" id="A0A9P4VVZ2"/>
<keyword evidence="3" id="KW-1185">Reference proteome</keyword>
<reference evidence="2" key="1">
    <citation type="journal article" date="2020" name="Stud. Mycol.">
        <title>101 Dothideomycetes genomes: a test case for predicting lifestyles and emergence of pathogens.</title>
        <authorList>
            <person name="Haridas S."/>
            <person name="Albert R."/>
            <person name="Binder M."/>
            <person name="Bloem J."/>
            <person name="Labutti K."/>
            <person name="Salamov A."/>
            <person name="Andreopoulos B."/>
            <person name="Baker S."/>
            <person name="Barry K."/>
            <person name="Bills G."/>
            <person name="Bluhm B."/>
            <person name="Cannon C."/>
            <person name="Castanera R."/>
            <person name="Culley D."/>
            <person name="Daum C."/>
            <person name="Ezra D."/>
            <person name="Gonzalez J."/>
            <person name="Henrissat B."/>
            <person name="Kuo A."/>
            <person name="Liang C."/>
            <person name="Lipzen A."/>
            <person name="Lutzoni F."/>
            <person name="Magnuson J."/>
            <person name="Mondo S."/>
            <person name="Nolan M."/>
            <person name="Ohm R."/>
            <person name="Pangilinan J."/>
            <person name="Park H.-J."/>
            <person name="Ramirez L."/>
            <person name="Alfaro M."/>
            <person name="Sun H."/>
            <person name="Tritt A."/>
            <person name="Yoshinaga Y."/>
            <person name="Zwiers L.-H."/>
            <person name="Turgeon B."/>
            <person name="Goodwin S."/>
            <person name="Spatafora J."/>
            <person name="Crous P."/>
            <person name="Grigoriev I."/>
        </authorList>
    </citation>
    <scope>NUCLEOTIDE SEQUENCE</scope>
    <source>
        <strain evidence="2">CBS 101060</strain>
    </source>
</reference>
<dbReference type="OrthoDB" id="10042665at2759"/>
<dbReference type="GO" id="GO:0005524">
    <property type="term" value="F:ATP binding"/>
    <property type="evidence" value="ECO:0007669"/>
    <property type="project" value="InterPro"/>
</dbReference>
<proteinExistence type="predicted"/>
<dbReference type="InterPro" id="IPR027417">
    <property type="entry name" value="P-loop_NTPase"/>
</dbReference>
<protein>
    <recommendedName>
        <fullName evidence="1">ATPase AAA-type core domain-containing protein</fullName>
    </recommendedName>
</protein>
<evidence type="ECO:0000259" key="1">
    <source>
        <dbReference type="Pfam" id="PF00004"/>
    </source>
</evidence>